<feature type="region of interest" description="Disordered" evidence="1">
    <location>
        <begin position="1"/>
        <end position="36"/>
    </location>
</feature>
<name>K1QJF4_MAGGI</name>
<accession>K1QJF4</accession>
<gene>
    <name evidence="2" type="ORF">CGI_10021427</name>
</gene>
<evidence type="ECO:0000256" key="1">
    <source>
        <dbReference type="SAM" id="MobiDB-lite"/>
    </source>
</evidence>
<dbReference type="EMBL" id="JH818075">
    <property type="protein sequence ID" value="EKC33913.1"/>
    <property type="molecule type" value="Genomic_DNA"/>
</dbReference>
<proteinExistence type="predicted"/>
<organism evidence="2">
    <name type="scientific">Magallana gigas</name>
    <name type="common">Pacific oyster</name>
    <name type="synonym">Crassostrea gigas</name>
    <dbReference type="NCBI Taxonomy" id="29159"/>
    <lineage>
        <taxon>Eukaryota</taxon>
        <taxon>Metazoa</taxon>
        <taxon>Spiralia</taxon>
        <taxon>Lophotrochozoa</taxon>
        <taxon>Mollusca</taxon>
        <taxon>Bivalvia</taxon>
        <taxon>Autobranchia</taxon>
        <taxon>Pteriomorphia</taxon>
        <taxon>Ostreida</taxon>
        <taxon>Ostreoidea</taxon>
        <taxon>Ostreidae</taxon>
        <taxon>Magallana</taxon>
    </lineage>
</organism>
<evidence type="ECO:0000313" key="2">
    <source>
        <dbReference type="EMBL" id="EKC33913.1"/>
    </source>
</evidence>
<dbReference type="AlphaFoldDB" id="K1QJF4"/>
<feature type="compositionally biased region" description="Basic and acidic residues" evidence="1">
    <location>
        <begin position="1"/>
        <end position="10"/>
    </location>
</feature>
<protein>
    <submittedName>
        <fullName evidence="2">Uncharacterized protein</fullName>
    </submittedName>
</protein>
<dbReference type="InParanoid" id="K1QJF4"/>
<dbReference type="HOGENOM" id="CLU_2998478_0_0_1"/>
<reference evidence="2" key="1">
    <citation type="journal article" date="2012" name="Nature">
        <title>The oyster genome reveals stress adaptation and complexity of shell formation.</title>
        <authorList>
            <person name="Zhang G."/>
            <person name="Fang X."/>
            <person name="Guo X."/>
            <person name="Li L."/>
            <person name="Luo R."/>
            <person name="Xu F."/>
            <person name="Yang P."/>
            <person name="Zhang L."/>
            <person name="Wang X."/>
            <person name="Qi H."/>
            <person name="Xiong Z."/>
            <person name="Que H."/>
            <person name="Xie Y."/>
            <person name="Holland P.W."/>
            <person name="Paps J."/>
            <person name="Zhu Y."/>
            <person name="Wu F."/>
            <person name="Chen Y."/>
            <person name="Wang J."/>
            <person name="Peng C."/>
            <person name="Meng J."/>
            <person name="Yang L."/>
            <person name="Liu J."/>
            <person name="Wen B."/>
            <person name="Zhang N."/>
            <person name="Huang Z."/>
            <person name="Zhu Q."/>
            <person name="Feng Y."/>
            <person name="Mount A."/>
            <person name="Hedgecock D."/>
            <person name="Xu Z."/>
            <person name="Liu Y."/>
            <person name="Domazet-Loso T."/>
            <person name="Du Y."/>
            <person name="Sun X."/>
            <person name="Zhang S."/>
            <person name="Liu B."/>
            <person name="Cheng P."/>
            <person name="Jiang X."/>
            <person name="Li J."/>
            <person name="Fan D."/>
            <person name="Wang W."/>
            <person name="Fu W."/>
            <person name="Wang T."/>
            <person name="Wang B."/>
            <person name="Zhang J."/>
            <person name="Peng Z."/>
            <person name="Li Y."/>
            <person name="Li N."/>
            <person name="Wang J."/>
            <person name="Chen M."/>
            <person name="He Y."/>
            <person name="Tan F."/>
            <person name="Song X."/>
            <person name="Zheng Q."/>
            <person name="Huang R."/>
            <person name="Yang H."/>
            <person name="Du X."/>
            <person name="Chen L."/>
            <person name="Yang M."/>
            <person name="Gaffney P.M."/>
            <person name="Wang S."/>
            <person name="Luo L."/>
            <person name="She Z."/>
            <person name="Ming Y."/>
            <person name="Huang W."/>
            <person name="Zhang S."/>
            <person name="Huang B."/>
            <person name="Zhang Y."/>
            <person name="Qu T."/>
            <person name="Ni P."/>
            <person name="Miao G."/>
            <person name="Wang J."/>
            <person name="Wang Q."/>
            <person name="Steinberg C.E."/>
            <person name="Wang H."/>
            <person name="Li N."/>
            <person name="Qian L."/>
            <person name="Zhang G."/>
            <person name="Li Y."/>
            <person name="Yang H."/>
            <person name="Liu X."/>
            <person name="Wang J."/>
            <person name="Yin Y."/>
            <person name="Wang J."/>
        </authorList>
    </citation>
    <scope>NUCLEOTIDE SEQUENCE [LARGE SCALE GENOMIC DNA]</scope>
    <source>
        <strain evidence="2">05x7-T-G4-1.051#20</strain>
    </source>
</reference>
<sequence length="57" mass="6841">MSPDDRDDRKQRKPSNRRRNYSDDYSSGSASDEDRRSYGWVQQVHTLFIIVQEHVQQ</sequence>